<proteinExistence type="predicted"/>
<dbReference type="PIRSF" id="PIRSF029477">
    <property type="entry name" value="UCP029477"/>
    <property type="match status" value="1"/>
</dbReference>
<dbReference type="EMBL" id="FNCO01000008">
    <property type="protein sequence ID" value="SDH82415.1"/>
    <property type="molecule type" value="Genomic_DNA"/>
</dbReference>
<organism evidence="2 3">
    <name type="scientific">Pseudomonas abietaniphila</name>
    <dbReference type="NCBI Taxonomy" id="89065"/>
    <lineage>
        <taxon>Bacteria</taxon>
        <taxon>Pseudomonadati</taxon>
        <taxon>Pseudomonadota</taxon>
        <taxon>Gammaproteobacteria</taxon>
        <taxon>Pseudomonadales</taxon>
        <taxon>Pseudomonadaceae</taxon>
        <taxon>Pseudomonas</taxon>
    </lineage>
</organism>
<dbReference type="InterPro" id="IPR012347">
    <property type="entry name" value="Ferritin-like"/>
</dbReference>
<name>A0A1G8FJY2_9PSED</name>
<accession>A0A1G8FJY2</accession>
<dbReference type="AlphaFoldDB" id="A0A1G8FJY2"/>
<evidence type="ECO:0000313" key="3">
    <source>
        <dbReference type="Proteomes" id="UP000182894"/>
    </source>
</evidence>
<dbReference type="InterPro" id="IPR016920">
    <property type="entry name" value="UCP029477"/>
</dbReference>
<gene>
    <name evidence="2" type="ORF">SAMN05216605_108229</name>
</gene>
<dbReference type="SUPFAM" id="SSF47240">
    <property type="entry name" value="Ferritin-like"/>
    <property type="match status" value="1"/>
</dbReference>
<dbReference type="RefSeq" id="WP_074753839.1">
    <property type="nucleotide sequence ID" value="NZ_FNCO01000008.1"/>
</dbReference>
<dbReference type="Pfam" id="PF09537">
    <property type="entry name" value="DUF2383"/>
    <property type="match status" value="1"/>
</dbReference>
<evidence type="ECO:0000259" key="1">
    <source>
        <dbReference type="Pfam" id="PF09537"/>
    </source>
</evidence>
<dbReference type="STRING" id="89065.SAMN05216605_108229"/>
<keyword evidence="3" id="KW-1185">Reference proteome</keyword>
<dbReference type="OrthoDB" id="282393at2"/>
<dbReference type="InterPro" id="IPR011971">
    <property type="entry name" value="CHP02284"/>
</dbReference>
<dbReference type="InterPro" id="IPR009078">
    <property type="entry name" value="Ferritin-like_SF"/>
</dbReference>
<dbReference type="InterPro" id="IPR019052">
    <property type="entry name" value="DUF2383"/>
</dbReference>
<dbReference type="Gene3D" id="1.20.1260.10">
    <property type="match status" value="1"/>
</dbReference>
<dbReference type="NCBIfam" id="TIGR02284">
    <property type="entry name" value="PA2169 family four-helix-bundle protein"/>
    <property type="match status" value="1"/>
</dbReference>
<sequence length="156" mass="16883">MTDINKEAISVLNDLIETSIDGEKGFHTAAEDIKNPEIKAYFLSRSSECKSAVAELQAEVRALGGDPDDSSSATGGLHRLWVELKAAVTGKSDEAVLNEVERGEDHALKAYKEASQKAVEKNLPVNVTGLIQRQLTGVQANHDKVKALRDSVRRAS</sequence>
<evidence type="ECO:0000313" key="2">
    <source>
        <dbReference type="EMBL" id="SDH82415.1"/>
    </source>
</evidence>
<feature type="domain" description="DUF2383" evidence="1">
    <location>
        <begin position="8"/>
        <end position="116"/>
    </location>
</feature>
<protein>
    <recommendedName>
        <fullName evidence="1">DUF2383 domain-containing protein</fullName>
    </recommendedName>
</protein>
<dbReference type="Proteomes" id="UP000182894">
    <property type="component" value="Unassembled WGS sequence"/>
</dbReference>
<reference evidence="3" key="1">
    <citation type="submission" date="2016-10" db="EMBL/GenBank/DDBJ databases">
        <authorList>
            <person name="Varghese N."/>
            <person name="Submissions S."/>
        </authorList>
    </citation>
    <scope>NUCLEOTIDE SEQUENCE [LARGE SCALE GENOMIC DNA]</scope>
    <source>
        <strain evidence="3">ATCC 700689</strain>
    </source>
</reference>